<reference evidence="2" key="1">
    <citation type="submission" date="2021-10" db="EMBL/GenBank/DDBJ databases">
        <title>Melipona bicolor Genome sequencing and assembly.</title>
        <authorList>
            <person name="Araujo N.S."/>
            <person name="Arias M.C."/>
        </authorList>
    </citation>
    <scope>NUCLEOTIDE SEQUENCE</scope>
    <source>
        <strain evidence="2">USP_2M_L1-L4_2017</strain>
        <tissue evidence="2">Whole body</tissue>
    </source>
</reference>
<dbReference type="AlphaFoldDB" id="A0AA40GGL7"/>
<evidence type="ECO:0000256" key="1">
    <source>
        <dbReference type="SAM" id="MobiDB-lite"/>
    </source>
</evidence>
<gene>
    <name evidence="2" type="ORF">K0M31_001956</name>
</gene>
<evidence type="ECO:0000313" key="2">
    <source>
        <dbReference type="EMBL" id="KAK1137446.1"/>
    </source>
</evidence>
<evidence type="ECO:0000313" key="3">
    <source>
        <dbReference type="Proteomes" id="UP001177670"/>
    </source>
</evidence>
<organism evidence="2 3">
    <name type="scientific">Melipona bicolor</name>
    <dbReference type="NCBI Taxonomy" id="60889"/>
    <lineage>
        <taxon>Eukaryota</taxon>
        <taxon>Metazoa</taxon>
        <taxon>Ecdysozoa</taxon>
        <taxon>Arthropoda</taxon>
        <taxon>Hexapoda</taxon>
        <taxon>Insecta</taxon>
        <taxon>Pterygota</taxon>
        <taxon>Neoptera</taxon>
        <taxon>Endopterygota</taxon>
        <taxon>Hymenoptera</taxon>
        <taxon>Apocrita</taxon>
        <taxon>Aculeata</taxon>
        <taxon>Apoidea</taxon>
        <taxon>Anthophila</taxon>
        <taxon>Apidae</taxon>
        <taxon>Melipona</taxon>
    </lineage>
</organism>
<proteinExistence type="predicted"/>
<keyword evidence="3" id="KW-1185">Reference proteome</keyword>
<name>A0AA40GGL7_9HYME</name>
<feature type="region of interest" description="Disordered" evidence="1">
    <location>
        <begin position="1"/>
        <end position="21"/>
    </location>
</feature>
<protein>
    <submittedName>
        <fullName evidence="2">Uncharacterized protein</fullName>
    </submittedName>
</protein>
<dbReference type="Proteomes" id="UP001177670">
    <property type="component" value="Unassembled WGS sequence"/>
</dbReference>
<accession>A0AA40GGL7</accession>
<sequence length="60" mass="7064">MVQWTPSPLFSPCARDSPRKGEPRLPLCIPRPRIPRQFQNWFKFLAIRLIFATVKLLTRA</sequence>
<comment type="caution">
    <text evidence="2">The sequence shown here is derived from an EMBL/GenBank/DDBJ whole genome shotgun (WGS) entry which is preliminary data.</text>
</comment>
<dbReference type="EMBL" id="JAHYIQ010000001">
    <property type="protein sequence ID" value="KAK1137446.1"/>
    <property type="molecule type" value="Genomic_DNA"/>
</dbReference>